<accession>A0A2U8WS58</accession>
<organism evidence="2 3">
    <name type="scientific">Methylobacterium terrae</name>
    <dbReference type="NCBI Taxonomy" id="2202827"/>
    <lineage>
        <taxon>Bacteria</taxon>
        <taxon>Pseudomonadati</taxon>
        <taxon>Pseudomonadota</taxon>
        <taxon>Alphaproteobacteria</taxon>
        <taxon>Hyphomicrobiales</taxon>
        <taxon>Methylobacteriaceae</taxon>
        <taxon>Methylobacterium</taxon>
    </lineage>
</organism>
<feature type="domain" description="DUF4189" evidence="1">
    <location>
        <begin position="23"/>
        <end position="115"/>
    </location>
</feature>
<dbReference type="Pfam" id="PF13827">
    <property type="entry name" value="DUF4189"/>
    <property type="match status" value="1"/>
</dbReference>
<dbReference type="KEGG" id="mtea:DK419_19720"/>
<protein>
    <recommendedName>
        <fullName evidence="1">DUF4189 domain-containing protein</fullName>
    </recommendedName>
</protein>
<evidence type="ECO:0000313" key="3">
    <source>
        <dbReference type="Proteomes" id="UP000245444"/>
    </source>
</evidence>
<proteinExistence type="predicted"/>
<evidence type="ECO:0000313" key="2">
    <source>
        <dbReference type="EMBL" id="AWN48301.1"/>
    </source>
</evidence>
<dbReference type="RefSeq" id="WP_109960591.1">
    <property type="nucleotide sequence ID" value="NZ_CP029553.1"/>
</dbReference>
<sequence length="116" mass="11158">MAAVVAVSVLGSGHSVMAQGAGWAALADNGHGNWGYAVGKASSAEASEVARRGCQAADCKVTAVKQASCIAYVVGNGGAKGYGMGASPDAAAANARSFCVLGAPADSCHVVKAACG</sequence>
<dbReference type="AlphaFoldDB" id="A0A2U8WS58"/>
<dbReference type="InterPro" id="IPR025240">
    <property type="entry name" value="DUF4189"/>
</dbReference>
<gene>
    <name evidence="2" type="ORF">DK419_19720</name>
</gene>
<reference evidence="2 3" key="1">
    <citation type="submission" date="2018-05" db="EMBL/GenBank/DDBJ databases">
        <title>Complete Genome Sequence of Methylobacterium sp. 17Sr1-28.</title>
        <authorList>
            <person name="Srinivasan S."/>
        </authorList>
    </citation>
    <scope>NUCLEOTIDE SEQUENCE [LARGE SCALE GENOMIC DNA]</scope>
    <source>
        <strain evidence="2 3">17Sr1-28</strain>
    </source>
</reference>
<keyword evidence="3" id="KW-1185">Reference proteome</keyword>
<dbReference type="Proteomes" id="UP000245444">
    <property type="component" value="Chromosome"/>
</dbReference>
<evidence type="ECO:0000259" key="1">
    <source>
        <dbReference type="Pfam" id="PF13827"/>
    </source>
</evidence>
<dbReference type="EMBL" id="CP029553">
    <property type="protein sequence ID" value="AWN48301.1"/>
    <property type="molecule type" value="Genomic_DNA"/>
</dbReference>
<name>A0A2U8WS58_9HYPH</name>